<evidence type="ECO:0000256" key="6">
    <source>
        <dbReference type="ARBA" id="ARBA00022679"/>
    </source>
</evidence>
<dbReference type="PANTHER" id="PTHR42878:SF13">
    <property type="entry name" value="HISTIDINE KINASE"/>
    <property type="match status" value="1"/>
</dbReference>
<dbReference type="InterPro" id="IPR003594">
    <property type="entry name" value="HATPase_dom"/>
</dbReference>
<sequence>MKQRTIWTIAIIMGLSFMGLLFLQLSYIQEMAEMKKEQFDESVNRALYQASRNLELNETLRYLEKDVKETERRSFVQDSVGTRSGQPNDGTIQQSHQYSTIGKDGTIYSSFELKTISTKPSAMPKGMILKTDKNSISEASKSLQEIIKNRYVYQKALLDEVVYSILYSASDKPLKERINFKLLDQDLKAELMNNGINIPYHFTVSTQDGREVYRCPDYSDEGEEFTYSQVLFRNDPQSKMGVVKIHFPDMNAYIFSSVRFMIPSIIFTLVLLVTFIFTIVIIFRSKRYSEIKNDFINNMTHELKTPIASISLAAQMLNDQSVTKSETMMTHLGGVINDESRRLRFLVEKVLQMSMYDRKKAVLKKREIDINEMVEGIGNSFTLRVEHTGGNVYTDIEAVDSKIYVDEMHFQNVIFNLLDNAVKYKKPDLPLNVYLKTWNEGKKVCISIKDTGLGIKKDNLKKIFDKFYRVHTGNVHDVKGFGLGLAYVKKMVDLHDGEIYVDSEYGNGTTFTIKLPFIEQ</sequence>
<keyword evidence="4" id="KW-1003">Cell membrane</keyword>
<evidence type="ECO:0000256" key="3">
    <source>
        <dbReference type="ARBA" id="ARBA00012438"/>
    </source>
</evidence>
<evidence type="ECO:0000256" key="5">
    <source>
        <dbReference type="ARBA" id="ARBA00022553"/>
    </source>
</evidence>
<dbReference type="PROSITE" id="PS50109">
    <property type="entry name" value="HIS_KIN"/>
    <property type="match status" value="1"/>
</dbReference>
<proteinExistence type="predicted"/>
<dbReference type="OrthoDB" id="1933776at2"/>
<keyword evidence="16" id="KW-1185">Reference proteome</keyword>
<evidence type="ECO:0000256" key="2">
    <source>
        <dbReference type="ARBA" id="ARBA00004236"/>
    </source>
</evidence>
<dbReference type="FunFam" id="3.30.565.10:FF:000023">
    <property type="entry name" value="PAS domain-containing sensor histidine kinase"/>
    <property type="match status" value="1"/>
</dbReference>
<keyword evidence="9" id="KW-0067">ATP-binding</keyword>
<comment type="subcellular location">
    <subcellularLocation>
        <location evidence="2">Cell membrane</location>
    </subcellularLocation>
</comment>
<dbReference type="CDD" id="cd00075">
    <property type="entry name" value="HATPase"/>
    <property type="match status" value="1"/>
</dbReference>
<dbReference type="Proteomes" id="UP000003167">
    <property type="component" value="Unassembled WGS sequence"/>
</dbReference>
<organism evidence="15 16">
    <name type="scientific">Segatella maculosa OT 289</name>
    <dbReference type="NCBI Taxonomy" id="999422"/>
    <lineage>
        <taxon>Bacteria</taxon>
        <taxon>Pseudomonadati</taxon>
        <taxon>Bacteroidota</taxon>
        <taxon>Bacteroidia</taxon>
        <taxon>Bacteroidales</taxon>
        <taxon>Prevotellaceae</taxon>
        <taxon>Segatella</taxon>
    </lineage>
</organism>
<dbReference type="SMART" id="SM00387">
    <property type="entry name" value="HATPase_c"/>
    <property type="match status" value="1"/>
</dbReference>
<dbReference type="GO" id="GO:0005524">
    <property type="term" value="F:ATP binding"/>
    <property type="evidence" value="ECO:0007669"/>
    <property type="project" value="UniProtKB-KW"/>
</dbReference>
<feature type="transmembrane region" description="Helical" evidence="13">
    <location>
        <begin position="6"/>
        <end position="28"/>
    </location>
</feature>
<dbReference type="GO" id="GO:0007234">
    <property type="term" value="P:osmosensory signaling via phosphorelay pathway"/>
    <property type="evidence" value="ECO:0007669"/>
    <property type="project" value="TreeGrafter"/>
</dbReference>
<dbReference type="InterPro" id="IPR050351">
    <property type="entry name" value="BphY/WalK/GraS-like"/>
</dbReference>
<accession>H1HJ34</accession>
<keyword evidence="11 13" id="KW-0472">Membrane</keyword>
<dbReference type="InterPro" id="IPR004358">
    <property type="entry name" value="Sig_transdc_His_kin-like_C"/>
</dbReference>
<reference evidence="15 16" key="1">
    <citation type="submission" date="2011-12" db="EMBL/GenBank/DDBJ databases">
        <title>The Genome Sequence of Prevotella maculosa OT 289.</title>
        <authorList>
            <consortium name="The Broad Institute Genome Sequencing Platform"/>
            <person name="Earl A."/>
            <person name="Ward D."/>
            <person name="Feldgarden M."/>
            <person name="Gevers D."/>
            <person name="Izard J."/>
            <person name="Blanton J.M."/>
            <person name="Mathney J."/>
            <person name="Tanner A.C."/>
            <person name="Dewhirst F.E."/>
            <person name="Young S.K."/>
            <person name="Zeng Q."/>
            <person name="Gargeya S."/>
            <person name="Fitzgerald M."/>
            <person name="Haas B."/>
            <person name="Abouelleil A."/>
            <person name="Alvarado L."/>
            <person name="Arachchi H.M."/>
            <person name="Berlin A."/>
            <person name="Chapman S.B."/>
            <person name="Gearin G."/>
            <person name="Goldberg J."/>
            <person name="Griggs A."/>
            <person name="Gujja S."/>
            <person name="Hansen M."/>
            <person name="Heiman D."/>
            <person name="Howarth C."/>
            <person name="Larimer J."/>
            <person name="Lui A."/>
            <person name="MacDonald P.J.P."/>
            <person name="McCowen C."/>
            <person name="Montmayeur A."/>
            <person name="Murphy C."/>
            <person name="Neiman D."/>
            <person name="Pearson M."/>
            <person name="Priest M."/>
            <person name="Roberts A."/>
            <person name="Saif S."/>
            <person name="Shea T."/>
            <person name="Sisk P."/>
            <person name="Stolte C."/>
            <person name="Sykes S."/>
            <person name="Wortman J."/>
            <person name="Nusbaum C."/>
            <person name="Birren B."/>
        </authorList>
    </citation>
    <scope>NUCLEOTIDE SEQUENCE [LARGE SCALE GENOMIC DNA]</scope>
    <source>
        <strain evidence="15 16">OT 289</strain>
    </source>
</reference>
<dbReference type="InterPro" id="IPR036097">
    <property type="entry name" value="HisK_dim/P_sf"/>
</dbReference>
<feature type="transmembrane region" description="Helical" evidence="13">
    <location>
        <begin position="260"/>
        <end position="283"/>
    </location>
</feature>
<keyword evidence="13" id="KW-0812">Transmembrane</keyword>
<dbReference type="InterPro" id="IPR036890">
    <property type="entry name" value="HATPase_C_sf"/>
</dbReference>
<dbReference type="GO" id="GO:0000155">
    <property type="term" value="F:phosphorelay sensor kinase activity"/>
    <property type="evidence" value="ECO:0007669"/>
    <property type="project" value="InterPro"/>
</dbReference>
<evidence type="ECO:0000256" key="9">
    <source>
        <dbReference type="ARBA" id="ARBA00022840"/>
    </source>
</evidence>
<dbReference type="RefSeq" id="WP_008563795.1">
    <property type="nucleotide sequence ID" value="NZ_JH594500.1"/>
</dbReference>
<evidence type="ECO:0000256" key="13">
    <source>
        <dbReference type="SAM" id="Phobius"/>
    </source>
</evidence>
<evidence type="ECO:0000256" key="8">
    <source>
        <dbReference type="ARBA" id="ARBA00022777"/>
    </source>
</evidence>
<dbReference type="InterPro" id="IPR005467">
    <property type="entry name" value="His_kinase_dom"/>
</dbReference>
<feature type="compositionally biased region" description="Polar residues" evidence="12">
    <location>
        <begin position="76"/>
        <end position="96"/>
    </location>
</feature>
<dbReference type="Pfam" id="PF00512">
    <property type="entry name" value="HisKA"/>
    <property type="match status" value="1"/>
</dbReference>
<evidence type="ECO:0000256" key="12">
    <source>
        <dbReference type="SAM" id="MobiDB-lite"/>
    </source>
</evidence>
<evidence type="ECO:0000259" key="14">
    <source>
        <dbReference type="PROSITE" id="PS50109"/>
    </source>
</evidence>
<evidence type="ECO:0000313" key="15">
    <source>
        <dbReference type="EMBL" id="EHO74346.1"/>
    </source>
</evidence>
<evidence type="ECO:0000256" key="11">
    <source>
        <dbReference type="ARBA" id="ARBA00023136"/>
    </source>
</evidence>
<dbReference type="CDD" id="cd00082">
    <property type="entry name" value="HisKA"/>
    <property type="match status" value="1"/>
</dbReference>
<dbReference type="Gene3D" id="3.30.565.10">
    <property type="entry name" value="Histidine kinase-like ATPase, C-terminal domain"/>
    <property type="match status" value="1"/>
</dbReference>
<dbReference type="SUPFAM" id="SSF55874">
    <property type="entry name" value="ATPase domain of HSP90 chaperone/DNA topoisomerase II/histidine kinase"/>
    <property type="match status" value="1"/>
</dbReference>
<dbReference type="GO" id="GO:0030295">
    <property type="term" value="F:protein kinase activator activity"/>
    <property type="evidence" value="ECO:0007669"/>
    <property type="project" value="TreeGrafter"/>
</dbReference>
<keyword evidence="13" id="KW-1133">Transmembrane helix</keyword>
<name>H1HJ34_9BACT</name>
<dbReference type="STRING" id="999422.HMPREF9944_00195"/>
<dbReference type="GO" id="GO:0000156">
    <property type="term" value="F:phosphorelay response regulator activity"/>
    <property type="evidence" value="ECO:0007669"/>
    <property type="project" value="TreeGrafter"/>
</dbReference>
<feature type="domain" description="Histidine kinase" evidence="14">
    <location>
        <begin position="298"/>
        <end position="519"/>
    </location>
</feature>
<dbReference type="InterPro" id="IPR003661">
    <property type="entry name" value="HisK_dim/P_dom"/>
</dbReference>
<evidence type="ECO:0000256" key="7">
    <source>
        <dbReference type="ARBA" id="ARBA00022741"/>
    </source>
</evidence>
<keyword evidence="6" id="KW-0808">Transferase</keyword>
<gene>
    <name evidence="15" type="ORF">HMPREF9944_00195</name>
</gene>
<dbReference type="AlphaFoldDB" id="H1HJ34"/>
<dbReference type="GO" id="GO:0005886">
    <property type="term" value="C:plasma membrane"/>
    <property type="evidence" value="ECO:0007669"/>
    <property type="project" value="UniProtKB-SubCell"/>
</dbReference>
<dbReference type="Pfam" id="PF02518">
    <property type="entry name" value="HATPase_c"/>
    <property type="match status" value="1"/>
</dbReference>
<feature type="region of interest" description="Disordered" evidence="12">
    <location>
        <begin position="74"/>
        <end position="96"/>
    </location>
</feature>
<keyword evidence="5" id="KW-0597">Phosphoprotein</keyword>
<dbReference type="EC" id="2.7.13.3" evidence="3"/>
<comment type="caution">
    <text evidence="15">The sequence shown here is derived from an EMBL/GenBank/DDBJ whole genome shotgun (WGS) entry which is preliminary data.</text>
</comment>
<dbReference type="SMART" id="SM00388">
    <property type="entry name" value="HisKA"/>
    <property type="match status" value="1"/>
</dbReference>
<keyword evidence="7" id="KW-0547">Nucleotide-binding</keyword>
<evidence type="ECO:0000256" key="4">
    <source>
        <dbReference type="ARBA" id="ARBA00022475"/>
    </source>
</evidence>
<dbReference type="SUPFAM" id="SSF47384">
    <property type="entry name" value="Homodimeric domain of signal transducing histidine kinase"/>
    <property type="match status" value="1"/>
</dbReference>
<evidence type="ECO:0000313" key="16">
    <source>
        <dbReference type="Proteomes" id="UP000003167"/>
    </source>
</evidence>
<dbReference type="Gene3D" id="1.10.287.130">
    <property type="match status" value="1"/>
</dbReference>
<keyword evidence="8" id="KW-0418">Kinase</keyword>
<dbReference type="PATRIC" id="fig|999422.3.peg.184"/>
<evidence type="ECO:0000256" key="1">
    <source>
        <dbReference type="ARBA" id="ARBA00000085"/>
    </source>
</evidence>
<comment type="catalytic activity">
    <reaction evidence="1">
        <text>ATP + protein L-histidine = ADP + protein N-phospho-L-histidine.</text>
        <dbReference type="EC" id="2.7.13.3"/>
    </reaction>
</comment>
<keyword evidence="10" id="KW-0902">Two-component regulatory system</keyword>
<protein>
    <recommendedName>
        <fullName evidence="3">histidine kinase</fullName>
        <ecNumber evidence="3">2.7.13.3</ecNumber>
    </recommendedName>
</protein>
<dbReference type="PRINTS" id="PR00344">
    <property type="entry name" value="BCTRLSENSOR"/>
</dbReference>
<dbReference type="EMBL" id="AGEK01000011">
    <property type="protein sequence ID" value="EHO74346.1"/>
    <property type="molecule type" value="Genomic_DNA"/>
</dbReference>
<dbReference type="PANTHER" id="PTHR42878">
    <property type="entry name" value="TWO-COMPONENT HISTIDINE KINASE"/>
    <property type="match status" value="1"/>
</dbReference>
<dbReference type="HOGENOM" id="CLU_026375_1_0_10"/>
<evidence type="ECO:0000256" key="10">
    <source>
        <dbReference type="ARBA" id="ARBA00023012"/>
    </source>
</evidence>